<sequence>MGVMVFAIGIDKKGKSINRKELEVIAGHSSRVYTSSTTSQLEHQLQIVSKNCMEKSMF</sequence>
<dbReference type="SUPFAM" id="SSF53300">
    <property type="entry name" value="vWA-like"/>
    <property type="match status" value="1"/>
</dbReference>
<name>A0AAD5MQL9_PARTN</name>
<dbReference type="InterPro" id="IPR036465">
    <property type="entry name" value="vWFA_dom_sf"/>
</dbReference>
<organism evidence="1 2">
    <name type="scientific">Parelaphostrongylus tenuis</name>
    <name type="common">Meningeal worm</name>
    <dbReference type="NCBI Taxonomy" id="148309"/>
    <lineage>
        <taxon>Eukaryota</taxon>
        <taxon>Metazoa</taxon>
        <taxon>Ecdysozoa</taxon>
        <taxon>Nematoda</taxon>
        <taxon>Chromadorea</taxon>
        <taxon>Rhabditida</taxon>
        <taxon>Rhabditina</taxon>
        <taxon>Rhabditomorpha</taxon>
        <taxon>Strongyloidea</taxon>
        <taxon>Metastrongylidae</taxon>
        <taxon>Parelaphostrongylus</taxon>
    </lineage>
</organism>
<protein>
    <submittedName>
        <fullName evidence="1">Uncharacterized protein</fullName>
    </submittedName>
</protein>
<gene>
    <name evidence="1" type="ORF">KIN20_003937</name>
</gene>
<keyword evidence="2" id="KW-1185">Reference proteome</keyword>
<dbReference type="EMBL" id="JAHQIW010000526">
    <property type="protein sequence ID" value="KAJ1348599.1"/>
    <property type="molecule type" value="Genomic_DNA"/>
</dbReference>
<dbReference type="AlphaFoldDB" id="A0AAD5MQL9"/>
<comment type="caution">
    <text evidence="1">The sequence shown here is derived from an EMBL/GenBank/DDBJ whole genome shotgun (WGS) entry which is preliminary data.</text>
</comment>
<dbReference type="Gene3D" id="3.40.50.410">
    <property type="entry name" value="von Willebrand factor, type A domain"/>
    <property type="match status" value="1"/>
</dbReference>
<accession>A0AAD5MQL9</accession>
<evidence type="ECO:0000313" key="2">
    <source>
        <dbReference type="Proteomes" id="UP001196413"/>
    </source>
</evidence>
<evidence type="ECO:0000313" key="1">
    <source>
        <dbReference type="EMBL" id="KAJ1348599.1"/>
    </source>
</evidence>
<dbReference type="Proteomes" id="UP001196413">
    <property type="component" value="Unassembled WGS sequence"/>
</dbReference>
<proteinExistence type="predicted"/>
<reference evidence="1" key="1">
    <citation type="submission" date="2021-06" db="EMBL/GenBank/DDBJ databases">
        <title>Parelaphostrongylus tenuis whole genome reference sequence.</title>
        <authorList>
            <person name="Garwood T.J."/>
            <person name="Larsen P.A."/>
            <person name="Fountain-Jones N.M."/>
            <person name="Garbe J.R."/>
            <person name="Macchietto M.G."/>
            <person name="Kania S.A."/>
            <person name="Gerhold R.W."/>
            <person name="Richards J.E."/>
            <person name="Wolf T.M."/>
        </authorList>
    </citation>
    <scope>NUCLEOTIDE SEQUENCE</scope>
    <source>
        <strain evidence="1">MNPRO001-30</strain>
        <tissue evidence="1">Meninges</tissue>
    </source>
</reference>